<feature type="domain" description="F-box" evidence="1">
    <location>
        <begin position="4"/>
        <end position="50"/>
    </location>
</feature>
<dbReference type="EMBL" id="JASCZI010120867">
    <property type="protein sequence ID" value="MED6156424.1"/>
    <property type="molecule type" value="Genomic_DNA"/>
</dbReference>
<dbReference type="SMART" id="SM00256">
    <property type="entry name" value="FBOX"/>
    <property type="match status" value="1"/>
</dbReference>
<keyword evidence="3" id="KW-1185">Reference proteome</keyword>
<evidence type="ECO:0000313" key="3">
    <source>
        <dbReference type="Proteomes" id="UP001341840"/>
    </source>
</evidence>
<dbReference type="InterPro" id="IPR036047">
    <property type="entry name" value="F-box-like_dom_sf"/>
</dbReference>
<dbReference type="Proteomes" id="UP001341840">
    <property type="component" value="Unassembled WGS sequence"/>
</dbReference>
<dbReference type="CDD" id="cd22162">
    <property type="entry name" value="F-box_AtSKIP3-like"/>
    <property type="match status" value="1"/>
</dbReference>
<evidence type="ECO:0000259" key="1">
    <source>
        <dbReference type="PROSITE" id="PS50181"/>
    </source>
</evidence>
<sequence length="291" mass="32818">MASWSNVEVLPEDCVCSILSYLSPAEACTFSLVSPTLLSAANSDTLWKSFLPSNYHHILSRALINPLPLQFSHHHPHKQLFHALSHPLPLDGGNKIFKLDKSSGKISYILSARELSIAWSSDTNYWSWRPTPESRFSMVAELRTVNWLQIEGKMRTGDLSASTKYGAYLIMKVSSSRAYGLDSAPAELSVAIGDKVVQRGKAYLCHKEEKKRIMERLMYGNRCHMLGNEHDKEISVPLKREDDDGGWMEIEIGEFFTGEDTDQEIKMTVMEVGYHLKAGLIVEGIHVRPKH</sequence>
<dbReference type="SUPFAM" id="SSF81383">
    <property type="entry name" value="F-box domain"/>
    <property type="match status" value="1"/>
</dbReference>
<organism evidence="2 3">
    <name type="scientific">Stylosanthes scabra</name>
    <dbReference type="NCBI Taxonomy" id="79078"/>
    <lineage>
        <taxon>Eukaryota</taxon>
        <taxon>Viridiplantae</taxon>
        <taxon>Streptophyta</taxon>
        <taxon>Embryophyta</taxon>
        <taxon>Tracheophyta</taxon>
        <taxon>Spermatophyta</taxon>
        <taxon>Magnoliopsida</taxon>
        <taxon>eudicotyledons</taxon>
        <taxon>Gunneridae</taxon>
        <taxon>Pentapetalae</taxon>
        <taxon>rosids</taxon>
        <taxon>fabids</taxon>
        <taxon>Fabales</taxon>
        <taxon>Fabaceae</taxon>
        <taxon>Papilionoideae</taxon>
        <taxon>50 kb inversion clade</taxon>
        <taxon>dalbergioids sensu lato</taxon>
        <taxon>Dalbergieae</taxon>
        <taxon>Pterocarpus clade</taxon>
        <taxon>Stylosanthes</taxon>
    </lineage>
</organism>
<name>A0ABU6U610_9FABA</name>
<protein>
    <recommendedName>
        <fullName evidence="1">F-box domain-containing protein</fullName>
    </recommendedName>
</protein>
<dbReference type="PANTHER" id="PTHR32278:SF15">
    <property type="entry name" value="F-BOX PROTEIN PP2-B13-RELATED"/>
    <property type="match status" value="1"/>
</dbReference>
<dbReference type="Gene3D" id="1.20.1280.50">
    <property type="match status" value="1"/>
</dbReference>
<dbReference type="PANTHER" id="PTHR32278">
    <property type="entry name" value="F-BOX DOMAIN-CONTAINING PROTEIN"/>
    <property type="match status" value="1"/>
</dbReference>
<accession>A0ABU6U610</accession>
<gene>
    <name evidence="2" type="ORF">PIB30_014390</name>
</gene>
<reference evidence="2 3" key="1">
    <citation type="journal article" date="2023" name="Plants (Basel)">
        <title>Bridging the Gap: Combining Genomics and Transcriptomics Approaches to Understand Stylosanthes scabra, an Orphan Legume from the Brazilian Caatinga.</title>
        <authorList>
            <person name="Ferreira-Neto J.R.C."/>
            <person name="da Silva M.D."/>
            <person name="Binneck E."/>
            <person name="de Melo N.F."/>
            <person name="da Silva R.H."/>
            <person name="de Melo A.L.T.M."/>
            <person name="Pandolfi V."/>
            <person name="Bustamante F.O."/>
            <person name="Brasileiro-Vidal A.C."/>
            <person name="Benko-Iseppon A.M."/>
        </authorList>
    </citation>
    <scope>NUCLEOTIDE SEQUENCE [LARGE SCALE GENOMIC DNA]</scope>
    <source>
        <tissue evidence="2">Leaves</tissue>
    </source>
</reference>
<proteinExistence type="predicted"/>
<dbReference type="InterPro" id="IPR025886">
    <property type="entry name" value="PP2-like"/>
</dbReference>
<dbReference type="Pfam" id="PF00646">
    <property type="entry name" value="F-box"/>
    <property type="match status" value="1"/>
</dbReference>
<dbReference type="InterPro" id="IPR001810">
    <property type="entry name" value="F-box_dom"/>
</dbReference>
<evidence type="ECO:0000313" key="2">
    <source>
        <dbReference type="EMBL" id="MED6156424.1"/>
    </source>
</evidence>
<dbReference type="PROSITE" id="PS50181">
    <property type="entry name" value="FBOX"/>
    <property type="match status" value="1"/>
</dbReference>
<dbReference type="Pfam" id="PF14299">
    <property type="entry name" value="PP2"/>
    <property type="match status" value="1"/>
</dbReference>
<comment type="caution">
    <text evidence="2">The sequence shown here is derived from an EMBL/GenBank/DDBJ whole genome shotgun (WGS) entry which is preliminary data.</text>
</comment>